<evidence type="ECO:0000256" key="1">
    <source>
        <dbReference type="SAM" id="MobiDB-lite"/>
    </source>
</evidence>
<comment type="caution">
    <text evidence="2">The sequence shown here is derived from an EMBL/GenBank/DDBJ whole genome shotgun (WGS) entry which is preliminary data.</text>
</comment>
<protein>
    <recommendedName>
        <fullName evidence="5">RRM domain-containing protein</fullName>
    </recommendedName>
</protein>
<dbReference type="EMBL" id="CAJNOQ010021600">
    <property type="protein sequence ID" value="CAF1488925.1"/>
    <property type="molecule type" value="Genomic_DNA"/>
</dbReference>
<evidence type="ECO:0000313" key="2">
    <source>
        <dbReference type="EMBL" id="CAF1488925.1"/>
    </source>
</evidence>
<dbReference type="EMBL" id="CAJOBC010087089">
    <property type="protein sequence ID" value="CAF4352342.1"/>
    <property type="molecule type" value="Genomic_DNA"/>
</dbReference>
<dbReference type="Proteomes" id="UP000681722">
    <property type="component" value="Unassembled WGS sequence"/>
</dbReference>
<dbReference type="PANTHER" id="PTHR36649:SF28">
    <property type="entry name" value="UBIQUITIN-LIKE DOMAIN-CONTAINING PROTEIN"/>
    <property type="match status" value="1"/>
</dbReference>
<gene>
    <name evidence="2" type="ORF">GPM918_LOCUS36159</name>
    <name evidence="3" type="ORF">SRO942_LOCUS36888</name>
</gene>
<reference evidence="2" key="1">
    <citation type="submission" date="2021-02" db="EMBL/GenBank/DDBJ databases">
        <authorList>
            <person name="Nowell W R."/>
        </authorList>
    </citation>
    <scope>NUCLEOTIDE SEQUENCE</scope>
</reference>
<dbReference type="AlphaFoldDB" id="A0A815SE17"/>
<dbReference type="Proteomes" id="UP000663829">
    <property type="component" value="Unassembled WGS sequence"/>
</dbReference>
<evidence type="ECO:0000313" key="4">
    <source>
        <dbReference type="Proteomes" id="UP000663829"/>
    </source>
</evidence>
<organism evidence="2 4">
    <name type="scientific">Didymodactylos carnosus</name>
    <dbReference type="NCBI Taxonomy" id="1234261"/>
    <lineage>
        <taxon>Eukaryota</taxon>
        <taxon>Metazoa</taxon>
        <taxon>Spiralia</taxon>
        <taxon>Gnathifera</taxon>
        <taxon>Rotifera</taxon>
        <taxon>Eurotatoria</taxon>
        <taxon>Bdelloidea</taxon>
        <taxon>Philodinida</taxon>
        <taxon>Philodinidae</taxon>
        <taxon>Didymodactylos</taxon>
    </lineage>
</organism>
<evidence type="ECO:0008006" key="5">
    <source>
        <dbReference type="Google" id="ProtNLM"/>
    </source>
</evidence>
<keyword evidence="4" id="KW-1185">Reference proteome</keyword>
<sequence>MDNTCLKKIFVGPTPTTLTEQTLVNYFSRFGTIDALELVDMSCRSSGSSNYPQSATNIFVCLHFYMITLSLSRTSTSFDEFNQEWHVIDNHLLQVRQVESRPVSFTETSSGPDVNQSVETASPYSPSLLSGRINNVKRSIPQVSTVKSTVTGMKISVTPAWFEEIKVRPPIYLSSVTTTNTELRRSFDTLAKYRTVRDSQYNEPISFITKPFVPDLTSTETLIVLLDMLAQSNGMETSFARTPYTYDDRFYRAACGVINLSTIPLLTLNNDGSLLTAVFNVKLNLSYDEITSSENTIREFVVAFINDVSKTFNCKPEYIRVFEFSRGSLVAKWGFTTPDQQYTRDLAKKFVQEAQKPFSVELLVLSKAIPADYPITWEQVPSALQLHPNDFEPKFDRDYRNWPAHDSIQKRGNRPYYRPIGWYRHALRVIDKYGNNTSWLGMNNRPDEWAVAYHGTKKVAVSPIMKDELKPANVDAYRSTVVREKGPVAQNGIYLATHCNKGADANRYADSFTVKMPPGAATAEEKYKVVFQCRYNLDAYTEHPWTWTPEPYDHLAKEIRVYQMDGVRPYGILLKKVVQDMRCNLTGVWTCDDEERHVQDAGTYYISQFGDKVFWFGRQHKASWNFANVSYGIINEHVNKLTMQWGDLPLATNRYFGKLILEISSDYQILTKKEI</sequence>
<evidence type="ECO:0000313" key="3">
    <source>
        <dbReference type="EMBL" id="CAF4352342.1"/>
    </source>
</evidence>
<feature type="region of interest" description="Disordered" evidence="1">
    <location>
        <begin position="104"/>
        <end position="123"/>
    </location>
</feature>
<name>A0A815SE17_9BILA</name>
<accession>A0A815SE17</accession>
<dbReference type="OrthoDB" id="428577at2759"/>
<dbReference type="PANTHER" id="PTHR36649">
    <property type="entry name" value="UBIQUITIN-LIKE DOMAIN-CONTAINING PROTEIN"/>
    <property type="match status" value="1"/>
</dbReference>
<proteinExistence type="predicted"/>